<dbReference type="SUPFAM" id="SSF88659">
    <property type="entry name" value="Sigma3 and sigma4 domains of RNA polymerase sigma factors"/>
    <property type="match status" value="1"/>
</dbReference>
<feature type="domain" description="RNA polymerase sigma-70 region 2" evidence="6">
    <location>
        <begin position="28"/>
        <end position="93"/>
    </location>
</feature>
<evidence type="ECO:0000259" key="7">
    <source>
        <dbReference type="Pfam" id="PF04545"/>
    </source>
</evidence>
<evidence type="ECO:0000256" key="4">
    <source>
        <dbReference type="ARBA" id="ARBA00023125"/>
    </source>
</evidence>
<dbReference type="Gene3D" id="1.10.10.10">
    <property type="entry name" value="Winged helix-like DNA-binding domain superfamily/Winged helix DNA-binding domain"/>
    <property type="match status" value="1"/>
</dbReference>
<dbReference type="PANTHER" id="PTHR43133:SF8">
    <property type="entry name" value="RNA POLYMERASE SIGMA FACTOR HI_1459-RELATED"/>
    <property type="match status" value="1"/>
</dbReference>
<evidence type="ECO:0000313" key="8">
    <source>
        <dbReference type="EMBL" id="EJX02377.1"/>
    </source>
</evidence>
<keyword evidence="4" id="KW-0238">DNA-binding</keyword>
<reference evidence="8" key="1">
    <citation type="journal article" date="2012" name="PLoS ONE">
        <title>Gene sets for utilization of primary and secondary nutrition supplies in the distal gut of endangered iberian lynx.</title>
        <authorList>
            <person name="Alcaide M."/>
            <person name="Messina E."/>
            <person name="Richter M."/>
            <person name="Bargiela R."/>
            <person name="Peplies J."/>
            <person name="Huws S.A."/>
            <person name="Newbold C.J."/>
            <person name="Golyshin P.N."/>
            <person name="Simon M.A."/>
            <person name="Lopez G."/>
            <person name="Yakimov M.M."/>
            <person name="Ferrer M."/>
        </authorList>
    </citation>
    <scope>NUCLEOTIDE SEQUENCE</scope>
</reference>
<dbReference type="GO" id="GO:0006352">
    <property type="term" value="P:DNA-templated transcription initiation"/>
    <property type="evidence" value="ECO:0007669"/>
    <property type="project" value="InterPro"/>
</dbReference>
<dbReference type="InterPro" id="IPR014284">
    <property type="entry name" value="RNA_pol_sigma-70_dom"/>
</dbReference>
<dbReference type="InterPro" id="IPR007630">
    <property type="entry name" value="RNA_pol_sigma70_r4"/>
</dbReference>
<dbReference type="Pfam" id="PF04545">
    <property type="entry name" value="Sigma70_r4"/>
    <property type="match status" value="1"/>
</dbReference>
<dbReference type="Pfam" id="PF04542">
    <property type="entry name" value="Sigma70_r2"/>
    <property type="match status" value="1"/>
</dbReference>
<dbReference type="InterPro" id="IPR007627">
    <property type="entry name" value="RNA_pol_sigma70_r2"/>
</dbReference>
<dbReference type="Gene3D" id="1.10.1740.10">
    <property type="match status" value="1"/>
</dbReference>
<dbReference type="SUPFAM" id="SSF88946">
    <property type="entry name" value="Sigma2 domain of RNA polymerase sigma factors"/>
    <property type="match status" value="1"/>
</dbReference>
<dbReference type="GO" id="GO:0003677">
    <property type="term" value="F:DNA binding"/>
    <property type="evidence" value="ECO:0007669"/>
    <property type="project" value="UniProtKB-KW"/>
</dbReference>
<feature type="domain" description="RNA polymerase sigma-70 region 4" evidence="7">
    <location>
        <begin position="141"/>
        <end position="186"/>
    </location>
</feature>
<dbReference type="InterPro" id="IPR039425">
    <property type="entry name" value="RNA_pol_sigma-70-like"/>
</dbReference>
<dbReference type="AlphaFoldDB" id="J9G568"/>
<dbReference type="InterPro" id="IPR036388">
    <property type="entry name" value="WH-like_DNA-bd_sf"/>
</dbReference>
<evidence type="ECO:0000256" key="5">
    <source>
        <dbReference type="ARBA" id="ARBA00023163"/>
    </source>
</evidence>
<dbReference type="PANTHER" id="PTHR43133">
    <property type="entry name" value="RNA POLYMERASE ECF-TYPE SIGMA FACTO"/>
    <property type="match status" value="1"/>
</dbReference>
<dbReference type="CDD" id="cd06171">
    <property type="entry name" value="Sigma70_r4"/>
    <property type="match status" value="1"/>
</dbReference>
<sequence length="198" mass="23192">MKSLLQSLTDDKLVKLYASGTNEAFDVLLERYQDRLYSYISYTLQNDDEAEDVFQETFVKAIVHIRNGKYLESGKFYPWLTRIAHNLIIDHYRYCKNDCPLSNDEANDAYFNNISRAEACIESHLIAEQTLDEVRKLVELLPENQRDVVRMRYYQELSFKEISDITGVSIGTALGRMHYALNNMRKLAKQYQLCCYVN</sequence>
<keyword evidence="2" id="KW-0805">Transcription regulation</keyword>
<keyword evidence="3" id="KW-0731">Sigma factor</keyword>
<dbReference type="NCBIfam" id="TIGR02937">
    <property type="entry name" value="sigma70-ECF"/>
    <property type="match status" value="1"/>
</dbReference>
<gene>
    <name evidence="8" type="ORF">EVA_09520</name>
</gene>
<dbReference type="GO" id="GO:0016987">
    <property type="term" value="F:sigma factor activity"/>
    <property type="evidence" value="ECO:0007669"/>
    <property type="project" value="UniProtKB-KW"/>
</dbReference>
<dbReference type="InterPro" id="IPR013325">
    <property type="entry name" value="RNA_pol_sigma_r2"/>
</dbReference>
<comment type="caution">
    <text evidence="8">The sequence shown here is derived from an EMBL/GenBank/DDBJ whole genome shotgun (WGS) entry which is preliminary data.</text>
</comment>
<evidence type="ECO:0000259" key="6">
    <source>
        <dbReference type="Pfam" id="PF04542"/>
    </source>
</evidence>
<evidence type="ECO:0000256" key="2">
    <source>
        <dbReference type="ARBA" id="ARBA00023015"/>
    </source>
</evidence>
<protein>
    <submittedName>
        <fullName evidence="8">RNA polymerase sigma-70 factor, ECF subfamily</fullName>
    </submittedName>
</protein>
<comment type="similarity">
    <text evidence="1">Belongs to the sigma-70 factor family. ECF subfamily.</text>
</comment>
<evidence type="ECO:0000256" key="3">
    <source>
        <dbReference type="ARBA" id="ARBA00023082"/>
    </source>
</evidence>
<name>J9G568_9ZZZZ</name>
<keyword evidence="5" id="KW-0804">Transcription</keyword>
<accession>J9G568</accession>
<evidence type="ECO:0000256" key="1">
    <source>
        <dbReference type="ARBA" id="ARBA00010641"/>
    </source>
</evidence>
<dbReference type="InterPro" id="IPR013324">
    <property type="entry name" value="RNA_pol_sigma_r3/r4-like"/>
</dbReference>
<dbReference type="EMBL" id="AMCI01002566">
    <property type="protein sequence ID" value="EJX02377.1"/>
    <property type="molecule type" value="Genomic_DNA"/>
</dbReference>
<organism evidence="8">
    <name type="scientific">gut metagenome</name>
    <dbReference type="NCBI Taxonomy" id="749906"/>
    <lineage>
        <taxon>unclassified sequences</taxon>
        <taxon>metagenomes</taxon>
        <taxon>organismal metagenomes</taxon>
    </lineage>
</organism>
<proteinExistence type="inferred from homology"/>